<gene>
    <name evidence="1" type="ORF">KP509_12G019800</name>
</gene>
<dbReference type="EMBL" id="CM035417">
    <property type="protein sequence ID" value="KAH7422680.1"/>
    <property type="molecule type" value="Genomic_DNA"/>
</dbReference>
<organism evidence="1 2">
    <name type="scientific">Ceratopteris richardii</name>
    <name type="common">Triangle waterfern</name>
    <dbReference type="NCBI Taxonomy" id="49495"/>
    <lineage>
        <taxon>Eukaryota</taxon>
        <taxon>Viridiplantae</taxon>
        <taxon>Streptophyta</taxon>
        <taxon>Embryophyta</taxon>
        <taxon>Tracheophyta</taxon>
        <taxon>Polypodiopsida</taxon>
        <taxon>Polypodiidae</taxon>
        <taxon>Polypodiales</taxon>
        <taxon>Pteridineae</taxon>
        <taxon>Pteridaceae</taxon>
        <taxon>Parkerioideae</taxon>
        <taxon>Ceratopteris</taxon>
    </lineage>
</organism>
<reference evidence="1" key="1">
    <citation type="submission" date="2021-08" db="EMBL/GenBank/DDBJ databases">
        <title>WGS assembly of Ceratopteris richardii.</title>
        <authorList>
            <person name="Marchant D.B."/>
            <person name="Chen G."/>
            <person name="Jenkins J."/>
            <person name="Shu S."/>
            <person name="Leebens-Mack J."/>
            <person name="Grimwood J."/>
            <person name="Schmutz J."/>
            <person name="Soltis P."/>
            <person name="Soltis D."/>
            <person name="Chen Z.-H."/>
        </authorList>
    </citation>
    <scope>NUCLEOTIDE SEQUENCE</scope>
    <source>
        <strain evidence="1">Whitten #5841</strain>
        <tissue evidence="1">Leaf</tissue>
    </source>
</reference>
<accession>A0A8T2TJQ5</accession>
<dbReference type="AlphaFoldDB" id="A0A8T2TJQ5"/>
<evidence type="ECO:0000313" key="2">
    <source>
        <dbReference type="Proteomes" id="UP000825935"/>
    </source>
</evidence>
<protein>
    <submittedName>
        <fullName evidence="1">Uncharacterized protein</fullName>
    </submittedName>
</protein>
<sequence length="228" mass="24483">MDEVLAYDSEVPVDADEAVVLSANTLSPILTADNSPIIVAFLTRLLNGQQPWDLLATTSSAEAPLLEISLEDNYSEDEKITAVFLDSTHPSDGNTTHYSWQQDHTVSLADAQKATSTSISLENVPDRSIFPNVQTRIVRLSTVTSLSGLAPAQAYTINVCLLVYKSVILMADACAFDFDVHSPSNMGDNFPSTKVDGQVLVSSFTLRLSVGSHRAAPQACQCSTTIAC</sequence>
<evidence type="ECO:0000313" key="1">
    <source>
        <dbReference type="EMBL" id="KAH7422680.1"/>
    </source>
</evidence>
<dbReference type="Proteomes" id="UP000825935">
    <property type="component" value="Chromosome 12"/>
</dbReference>
<proteinExistence type="predicted"/>
<keyword evidence="2" id="KW-1185">Reference proteome</keyword>
<comment type="caution">
    <text evidence="1">The sequence shown here is derived from an EMBL/GenBank/DDBJ whole genome shotgun (WGS) entry which is preliminary data.</text>
</comment>
<name>A0A8T2TJQ5_CERRI</name>